<dbReference type="GO" id="GO:0016618">
    <property type="term" value="F:hydroxypyruvate reductase [NAD(P)H] activity"/>
    <property type="evidence" value="ECO:0007669"/>
    <property type="project" value="TreeGrafter"/>
</dbReference>
<dbReference type="Gene3D" id="3.40.50.720">
    <property type="entry name" value="NAD(P)-binding Rossmann-like Domain"/>
    <property type="match status" value="2"/>
</dbReference>
<sequence length="344" mass="37280">MEPSAAKRKILVTRNNAYLLGRLAQHPWIDVDCFDQSASAIPPVELEARAKNCAGIICMISDKISAKVLDSAGPSLKVVSTISVGFDHIDVAICRERGILVGHTPGTPVHLDENSRTCYAGCLHESTAELAVALTFAAKRRLFESHVGARHGEWGVVQMYQFCGTDVSRNTIGVIGMGEIGLTYARFMHRGFNCRILYTGPREKPNDVDAEFVDLEALLRRSDVVSIHSPLNEQTAGMLNATTFAMMQPHAVLINTARGGIVDQDALVHALTVGKIAAAALDVTVPEPLPLDHRLYDLPNCIVVPHIGAATVETRHRMVDRAVDNLLAGLTTSSLPYPIPSVQH</sequence>
<dbReference type="SUPFAM" id="SSF52283">
    <property type="entry name" value="Formate/glycerate dehydrogenase catalytic domain-like"/>
    <property type="match status" value="1"/>
</dbReference>
<dbReference type="PROSITE" id="PS00670">
    <property type="entry name" value="D_2_HYDROXYACID_DH_2"/>
    <property type="match status" value="1"/>
</dbReference>
<evidence type="ECO:0008006" key="7">
    <source>
        <dbReference type="Google" id="ProtNLM"/>
    </source>
</evidence>
<dbReference type="InterPro" id="IPR036291">
    <property type="entry name" value="NAD(P)-bd_dom_sf"/>
</dbReference>
<dbReference type="Pfam" id="PF00389">
    <property type="entry name" value="2-Hacid_dh"/>
    <property type="match status" value="1"/>
</dbReference>
<dbReference type="PANTHER" id="PTHR10996:SF257">
    <property type="entry name" value="GLYOXYLATE REDUCTASE 1"/>
    <property type="match status" value="1"/>
</dbReference>
<dbReference type="SUPFAM" id="SSF51735">
    <property type="entry name" value="NAD(P)-binding Rossmann-fold domains"/>
    <property type="match status" value="1"/>
</dbReference>
<accession>A0A024USN8</accession>
<dbReference type="RefSeq" id="XP_008862712.1">
    <property type="nucleotide sequence ID" value="XM_008864490.1"/>
</dbReference>
<evidence type="ECO:0000256" key="3">
    <source>
        <dbReference type="RuleBase" id="RU003719"/>
    </source>
</evidence>
<evidence type="ECO:0000256" key="2">
    <source>
        <dbReference type="ARBA" id="ARBA00023002"/>
    </source>
</evidence>
<evidence type="ECO:0000256" key="1">
    <source>
        <dbReference type="ARBA" id="ARBA00005854"/>
    </source>
</evidence>
<dbReference type="PANTHER" id="PTHR10996">
    <property type="entry name" value="2-HYDROXYACID DEHYDROGENASE-RELATED"/>
    <property type="match status" value="1"/>
</dbReference>
<dbReference type="GeneID" id="20078448"/>
<organism evidence="6">
    <name type="scientific">Aphanomyces invadans</name>
    <dbReference type="NCBI Taxonomy" id="157072"/>
    <lineage>
        <taxon>Eukaryota</taxon>
        <taxon>Sar</taxon>
        <taxon>Stramenopiles</taxon>
        <taxon>Oomycota</taxon>
        <taxon>Saprolegniomycetes</taxon>
        <taxon>Saprolegniales</taxon>
        <taxon>Verrucalvaceae</taxon>
        <taxon>Aphanomyces</taxon>
    </lineage>
</organism>
<name>A0A024USN8_9STRA</name>
<keyword evidence="2 3" id="KW-0560">Oxidoreductase</keyword>
<feature type="domain" description="D-isomer specific 2-hydroxyacid dehydrogenase catalytic" evidence="4">
    <location>
        <begin position="11"/>
        <end position="107"/>
    </location>
</feature>
<dbReference type="InterPro" id="IPR006139">
    <property type="entry name" value="D-isomer_2_OHA_DH_cat_dom"/>
</dbReference>
<feature type="domain" description="D-isomer specific 2-hydroxyacid dehydrogenase NAD-binding" evidence="5">
    <location>
        <begin position="132"/>
        <end position="308"/>
    </location>
</feature>
<dbReference type="OrthoDB" id="9991913at2759"/>
<dbReference type="GO" id="GO:0030267">
    <property type="term" value="F:glyoxylate reductase (NADPH) activity"/>
    <property type="evidence" value="ECO:0007669"/>
    <property type="project" value="TreeGrafter"/>
</dbReference>
<dbReference type="FunFam" id="3.40.50.720:FF:000026">
    <property type="entry name" value="Glyoxylate/hydroxypyruvate reductase B"/>
    <property type="match status" value="1"/>
</dbReference>
<dbReference type="GO" id="GO:0051287">
    <property type="term" value="F:NAD binding"/>
    <property type="evidence" value="ECO:0007669"/>
    <property type="project" value="InterPro"/>
</dbReference>
<dbReference type="InterPro" id="IPR050223">
    <property type="entry name" value="D-isomer_2-hydroxyacid_DH"/>
</dbReference>
<gene>
    <name evidence="6" type="ORF">H310_01398</name>
</gene>
<dbReference type="CDD" id="cd05301">
    <property type="entry name" value="GDH"/>
    <property type="match status" value="1"/>
</dbReference>
<reference evidence="6" key="1">
    <citation type="submission" date="2013-12" db="EMBL/GenBank/DDBJ databases">
        <title>The Genome Sequence of Aphanomyces invadans NJM9701.</title>
        <authorList>
            <consortium name="The Broad Institute Genomics Platform"/>
            <person name="Russ C."/>
            <person name="Tyler B."/>
            <person name="van West P."/>
            <person name="Dieguez-Uribeondo J."/>
            <person name="Young S.K."/>
            <person name="Zeng Q."/>
            <person name="Gargeya S."/>
            <person name="Fitzgerald M."/>
            <person name="Abouelleil A."/>
            <person name="Alvarado L."/>
            <person name="Chapman S.B."/>
            <person name="Gainer-Dewar J."/>
            <person name="Goldberg J."/>
            <person name="Griggs A."/>
            <person name="Gujja S."/>
            <person name="Hansen M."/>
            <person name="Howarth C."/>
            <person name="Imamovic A."/>
            <person name="Ireland A."/>
            <person name="Larimer J."/>
            <person name="McCowan C."/>
            <person name="Murphy C."/>
            <person name="Pearson M."/>
            <person name="Poon T.W."/>
            <person name="Priest M."/>
            <person name="Roberts A."/>
            <person name="Saif S."/>
            <person name="Shea T."/>
            <person name="Sykes S."/>
            <person name="Wortman J."/>
            <person name="Nusbaum C."/>
            <person name="Birren B."/>
        </authorList>
    </citation>
    <scope>NUCLEOTIDE SEQUENCE [LARGE SCALE GENOMIC DNA]</scope>
    <source>
        <strain evidence="6">NJM9701</strain>
    </source>
</reference>
<dbReference type="InterPro" id="IPR006140">
    <property type="entry name" value="D-isomer_DH_NAD-bd"/>
</dbReference>
<comment type="similarity">
    <text evidence="1 3">Belongs to the D-isomer specific 2-hydroxyacid dehydrogenase family.</text>
</comment>
<evidence type="ECO:0000259" key="5">
    <source>
        <dbReference type="Pfam" id="PF02826"/>
    </source>
</evidence>
<dbReference type="Pfam" id="PF02826">
    <property type="entry name" value="2-Hacid_dh_C"/>
    <property type="match status" value="1"/>
</dbReference>
<protein>
    <recommendedName>
        <fullName evidence="7">Phosphoglycerate dehydrogenase</fullName>
    </recommendedName>
</protein>
<dbReference type="VEuPathDB" id="FungiDB:H310_01398"/>
<evidence type="ECO:0000313" key="6">
    <source>
        <dbReference type="EMBL" id="ETW08907.1"/>
    </source>
</evidence>
<dbReference type="GO" id="GO:0005829">
    <property type="term" value="C:cytosol"/>
    <property type="evidence" value="ECO:0007669"/>
    <property type="project" value="TreeGrafter"/>
</dbReference>
<dbReference type="EMBL" id="KI913953">
    <property type="protein sequence ID" value="ETW08907.1"/>
    <property type="molecule type" value="Genomic_DNA"/>
</dbReference>
<evidence type="ECO:0000259" key="4">
    <source>
        <dbReference type="Pfam" id="PF00389"/>
    </source>
</evidence>
<proteinExistence type="inferred from homology"/>
<dbReference type="InterPro" id="IPR029753">
    <property type="entry name" value="D-isomer_DH_CS"/>
</dbReference>
<dbReference type="AlphaFoldDB" id="A0A024USN8"/>
<dbReference type="eggNOG" id="KOG0069">
    <property type="taxonomic scope" value="Eukaryota"/>
</dbReference>
<dbReference type="STRING" id="157072.A0A024USN8"/>